<comment type="caution">
    <text evidence="1">The sequence shown here is derived from an EMBL/GenBank/DDBJ whole genome shotgun (WGS) entry which is preliminary data.</text>
</comment>
<name>A0AAP3GX37_9LACO</name>
<evidence type="ECO:0000313" key="2">
    <source>
        <dbReference type="Proteomes" id="UP001213015"/>
    </source>
</evidence>
<evidence type="ECO:0000313" key="1">
    <source>
        <dbReference type="EMBL" id="MCZ3844333.1"/>
    </source>
</evidence>
<organism evidence="1 2">
    <name type="scientific">Lactobacillus mulieris</name>
    <dbReference type="NCBI Taxonomy" id="2508708"/>
    <lineage>
        <taxon>Bacteria</taxon>
        <taxon>Bacillati</taxon>
        <taxon>Bacillota</taxon>
        <taxon>Bacilli</taxon>
        <taxon>Lactobacillales</taxon>
        <taxon>Lactobacillaceae</taxon>
        <taxon>Lactobacillus</taxon>
    </lineage>
</organism>
<proteinExistence type="predicted"/>
<sequence>MEAQQLADIQALEKKYGSLSQVPEDNEKLLRLRKSFSRSYQDIPISETLKRSVTENSLHRIKVATRNIGEKGRQEIISLLKDGYTSTEISTVFGYNTLAISGVRRIYHIEARPHFMYELRKNGKPVFYAQTIGQVRDFTNYQPIRTHYTAYRYIKEELSEQGYVLTRGYYNWRCIPKNCLVNFSKGEDMFLKKKGDVKFDN</sequence>
<reference evidence="1" key="1">
    <citation type="submission" date="2022-01" db="EMBL/GenBank/DDBJ databases">
        <title>VMRC isolate genome collection.</title>
        <authorList>
            <person name="France M."/>
            <person name="Rutt L."/>
            <person name="Humphrys M."/>
            <person name="Ravel J."/>
        </authorList>
    </citation>
    <scope>NUCLEOTIDE SEQUENCE</scope>
    <source>
        <strain evidence="1">C0127B5</strain>
    </source>
</reference>
<dbReference type="RefSeq" id="WP_269255579.1">
    <property type="nucleotide sequence ID" value="NZ_JAKHKO010000002.1"/>
</dbReference>
<protein>
    <submittedName>
        <fullName evidence="1">Uncharacterized protein</fullName>
    </submittedName>
</protein>
<accession>A0AAP3GX37</accession>
<dbReference type="AlphaFoldDB" id="A0AAP3GX37"/>
<gene>
    <name evidence="1" type="ORF">L2422_02175</name>
</gene>
<dbReference type="Proteomes" id="UP001213015">
    <property type="component" value="Unassembled WGS sequence"/>
</dbReference>
<dbReference type="EMBL" id="JAKHLF010000002">
    <property type="protein sequence ID" value="MCZ3844333.1"/>
    <property type="molecule type" value="Genomic_DNA"/>
</dbReference>